<dbReference type="RefSeq" id="WP_011811777.1">
    <property type="nucleotide sequence ID" value="NC_008786.1"/>
</dbReference>
<dbReference type="HOGENOM" id="CLU_353614_0_0_4"/>
<evidence type="ECO:0000313" key="3">
    <source>
        <dbReference type="Proteomes" id="UP000000374"/>
    </source>
</evidence>
<dbReference type="STRING" id="391735.Veis_4085"/>
<accession>A1WQ83</accession>
<organism evidence="2 3">
    <name type="scientific">Verminephrobacter eiseniae (strain EF01-2)</name>
    <dbReference type="NCBI Taxonomy" id="391735"/>
    <lineage>
        <taxon>Bacteria</taxon>
        <taxon>Pseudomonadati</taxon>
        <taxon>Pseudomonadota</taxon>
        <taxon>Betaproteobacteria</taxon>
        <taxon>Burkholderiales</taxon>
        <taxon>Comamonadaceae</taxon>
        <taxon>Verminephrobacter</taxon>
    </lineage>
</organism>
<dbReference type="AlphaFoldDB" id="A1WQ83"/>
<reference evidence="3" key="1">
    <citation type="submission" date="2006-12" db="EMBL/GenBank/DDBJ databases">
        <title>Complete sequence of chromosome 1 of Verminephrobacter eiseniae EF01-2.</title>
        <authorList>
            <person name="Copeland A."/>
            <person name="Lucas S."/>
            <person name="Lapidus A."/>
            <person name="Barry K."/>
            <person name="Detter J.C."/>
            <person name="Glavina del Rio T."/>
            <person name="Dalin E."/>
            <person name="Tice H."/>
            <person name="Pitluck S."/>
            <person name="Chertkov O."/>
            <person name="Brettin T."/>
            <person name="Bruce D."/>
            <person name="Han C."/>
            <person name="Tapia R."/>
            <person name="Gilna P."/>
            <person name="Schmutz J."/>
            <person name="Larimer F."/>
            <person name="Land M."/>
            <person name="Hauser L."/>
            <person name="Kyrpides N."/>
            <person name="Kim E."/>
            <person name="Stahl D."/>
            <person name="Richardson P."/>
        </authorList>
    </citation>
    <scope>NUCLEOTIDE SEQUENCE [LARGE SCALE GENOMIC DNA]</scope>
    <source>
        <strain evidence="3">EF01-2</strain>
    </source>
</reference>
<feature type="compositionally biased region" description="Basic and acidic residues" evidence="1">
    <location>
        <begin position="211"/>
        <end position="223"/>
    </location>
</feature>
<dbReference type="eggNOG" id="COG4223">
    <property type="taxonomic scope" value="Bacteria"/>
</dbReference>
<sequence>MPAPTAPSSAQRRLLRQARQMFVDGICAGLSELDQTLLDFLVELTQQAGTARQAQSRRDALMRYREFHGLWTERCARAWQEALIPHLSSTYGQTSAGGLHLELLSDDVVENKLLASRMALTISEQVHQPFDTLRQCTRSLQDQELESRDIFRPDTISLHLVEQWTNAGLPRVDLQTVVDPLQRKLADLLQKHYLAVNAFYDAQGVAPSDLKSRVRRTDTEKGVLSRNTQPGAQSQTMGWHSQYAGAGTGGDMPRFGPSSATPAESRLGRMVPAPAGMPAAFGPGGISPMEQQRQQAQGMVGQLHQLLTSAAGPAPASMALAQALAAYRMQAIASVDAGAGAGAIDGLASDAPVAVVQLVSAAREQSIELKQKAETPAEKATIEVVALMFQSILSEERIPVAVRIWFARLQVPVLRVALAEPDFFSNLDHPARKLIDRMGACAMGFNSTAIDGSALEAQVRRAVQMIEQYPETGSRVFQLVLDEFEKFLAKFLTEKQTTARLVTVAQQVEQKEALTIRYTIELRAMLRDMPVRDELRDFLFKVWAEVLALSALRDGPQHMDTITLKRTAADLVWSASAKPHRKDRTLVIQSLPSLLQRLRQGLALLGVTGPQQDAQIKVLTNTLADAFQCKTALIPQAQIESMAKRLDNLEDFISDTTLGDMPLNTENIEMLLGIDASSIHVVADNGTPVDDAMLAWAQQLPLGNWYTLDHNGVAVQAQYAWHSERKQLHLFATVDGRSYLIQLRRLATYLQAGLLLAQDNEGLTVRATRDALAKLGANPERLLN</sequence>
<name>A1WQ83_VEREI</name>
<proteinExistence type="predicted"/>
<gene>
    <name evidence="2" type="ordered locus">Veis_4085</name>
</gene>
<dbReference type="InterPro" id="IPR012434">
    <property type="entry name" value="DUF1631"/>
</dbReference>
<keyword evidence="3" id="KW-1185">Reference proteome</keyword>
<feature type="compositionally biased region" description="Polar residues" evidence="1">
    <location>
        <begin position="225"/>
        <end position="237"/>
    </location>
</feature>
<dbReference type="OrthoDB" id="6188167at2"/>
<protein>
    <recommendedName>
        <fullName evidence="4">Thymidine phosphorylase</fullName>
    </recommendedName>
</protein>
<dbReference type="EMBL" id="CP000542">
    <property type="protein sequence ID" value="ABM59790.1"/>
    <property type="molecule type" value="Genomic_DNA"/>
</dbReference>
<dbReference type="GeneID" id="76462429"/>
<dbReference type="KEGG" id="vei:Veis_4085"/>
<evidence type="ECO:0000313" key="2">
    <source>
        <dbReference type="EMBL" id="ABM59790.1"/>
    </source>
</evidence>
<dbReference type="Proteomes" id="UP000000374">
    <property type="component" value="Chromosome"/>
</dbReference>
<evidence type="ECO:0000256" key="1">
    <source>
        <dbReference type="SAM" id="MobiDB-lite"/>
    </source>
</evidence>
<feature type="region of interest" description="Disordered" evidence="1">
    <location>
        <begin position="211"/>
        <end position="237"/>
    </location>
</feature>
<dbReference type="Pfam" id="PF07793">
    <property type="entry name" value="DUF1631"/>
    <property type="match status" value="1"/>
</dbReference>
<evidence type="ECO:0008006" key="4">
    <source>
        <dbReference type="Google" id="ProtNLM"/>
    </source>
</evidence>